<dbReference type="SUPFAM" id="SSF55729">
    <property type="entry name" value="Acyl-CoA N-acyltransferases (Nat)"/>
    <property type="match status" value="1"/>
</dbReference>
<dbReference type="InterPro" id="IPR016181">
    <property type="entry name" value="Acyl_CoA_acyltransferase"/>
</dbReference>
<sequence length="226" mass="24892">MAFIRPYKPEDFEAVAHICRATLPESLASSPDTIALAPYLWAHQYTHLSPQTCFVLDDSTGRAVGYVVGTPSIPSFIASYPSYITTILFRDVPPPGPGPRRDWLIPEGEEGAGEVDPECLRQMAYDASWLLEESREDIVGEYGATLHIDLDERWRGGGWGKRLIERFLESVMEIWKTEEGGLSGGKGRGVHVGIAGENAEVMGFYARCGFVLLGERDGTILMGLKV</sequence>
<dbReference type="OMA" id="YQRKGWG"/>
<proteinExistence type="predicted"/>
<comment type="caution">
    <text evidence="1">The sequence shown here is derived from an EMBL/GenBank/DDBJ whole genome shotgun (WGS) entry which is preliminary data.</text>
</comment>
<evidence type="ECO:0000313" key="1">
    <source>
        <dbReference type="EMBL" id="KEZ42212.1"/>
    </source>
</evidence>
<protein>
    <recommendedName>
        <fullName evidence="3">N-acetyltransferase domain-containing protein</fullName>
    </recommendedName>
</protein>
<reference evidence="1 2" key="1">
    <citation type="journal article" date="2014" name="Genome Announc.">
        <title>Draft genome sequence of the pathogenic fungus Scedosporium apiospermum.</title>
        <authorList>
            <person name="Vandeputte P."/>
            <person name="Ghamrawi S."/>
            <person name="Rechenmann M."/>
            <person name="Iltis A."/>
            <person name="Giraud S."/>
            <person name="Fleury M."/>
            <person name="Thornton C."/>
            <person name="Delhaes L."/>
            <person name="Meyer W."/>
            <person name="Papon N."/>
            <person name="Bouchara J.P."/>
        </authorList>
    </citation>
    <scope>NUCLEOTIDE SEQUENCE [LARGE SCALE GENOMIC DNA]</scope>
    <source>
        <strain evidence="1 2">IHEM 14462</strain>
    </source>
</reference>
<name>A0A084G4F0_PSEDA</name>
<dbReference type="OrthoDB" id="64477at2759"/>
<dbReference type="HOGENOM" id="CLU_086044_0_1_1"/>
<dbReference type="Gene3D" id="3.40.630.30">
    <property type="match status" value="1"/>
</dbReference>
<evidence type="ECO:0008006" key="3">
    <source>
        <dbReference type="Google" id="ProtNLM"/>
    </source>
</evidence>
<keyword evidence="2" id="KW-1185">Reference proteome</keyword>
<dbReference type="VEuPathDB" id="FungiDB:SAPIO_CDS6287"/>
<gene>
    <name evidence="1" type="ORF">SAPIO_CDS6287</name>
</gene>
<dbReference type="EMBL" id="JOWA01000101">
    <property type="protein sequence ID" value="KEZ42212.1"/>
    <property type="molecule type" value="Genomic_DNA"/>
</dbReference>
<dbReference type="RefSeq" id="XP_016642011.1">
    <property type="nucleotide sequence ID" value="XM_016788430.1"/>
</dbReference>
<organism evidence="1 2">
    <name type="scientific">Pseudallescheria apiosperma</name>
    <name type="common">Scedosporium apiospermum</name>
    <dbReference type="NCBI Taxonomy" id="563466"/>
    <lineage>
        <taxon>Eukaryota</taxon>
        <taxon>Fungi</taxon>
        <taxon>Dikarya</taxon>
        <taxon>Ascomycota</taxon>
        <taxon>Pezizomycotina</taxon>
        <taxon>Sordariomycetes</taxon>
        <taxon>Hypocreomycetidae</taxon>
        <taxon>Microascales</taxon>
        <taxon>Microascaceae</taxon>
        <taxon>Scedosporium</taxon>
    </lineage>
</organism>
<dbReference type="KEGG" id="sapo:SAPIO_CDS6287"/>
<dbReference type="AlphaFoldDB" id="A0A084G4F0"/>
<accession>A0A084G4F0</accession>
<dbReference type="GeneID" id="27725359"/>
<evidence type="ECO:0000313" key="2">
    <source>
        <dbReference type="Proteomes" id="UP000028545"/>
    </source>
</evidence>
<dbReference type="Proteomes" id="UP000028545">
    <property type="component" value="Unassembled WGS sequence"/>
</dbReference>